<proteinExistence type="predicted"/>
<evidence type="ECO:0000313" key="1">
    <source>
        <dbReference type="EMBL" id="GBM28977.1"/>
    </source>
</evidence>
<evidence type="ECO:0000313" key="2">
    <source>
        <dbReference type="Proteomes" id="UP000499080"/>
    </source>
</evidence>
<comment type="caution">
    <text evidence="1">The sequence shown here is derived from an EMBL/GenBank/DDBJ whole genome shotgun (WGS) entry which is preliminary data.</text>
</comment>
<dbReference type="Proteomes" id="UP000499080">
    <property type="component" value="Unassembled WGS sequence"/>
</dbReference>
<organism evidence="1 2">
    <name type="scientific">Araneus ventricosus</name>
    <name type="common">Orbweaver spider</name>
    <name type="synonym">Epeira ventricosa</name>
    <dbReference type="NCBI Taxonomy" id="182803"/>
    <lineage>
        <taxon>Eukaryota</taxon>
        <taxon>Metazoa</taxon>
        <taxon>Ecdysozoa</taxon>
        <taxon>Arthropoda</taxon>
        <taxon>Chelicerata</taxon>
        <taxon>Arachnida</taxon>
        <taxon>Araneae</taxon>
        <taxon>Araneomorphae</taxon>
        <taxon>Entelegynae</taxon>
        <taxon>Araneoidea</taxon>
        <taxon>Araneidae</taxon>
        <taxon>Araneus</taxon>
    </lineage>
</organism>
<dbReference type="AlphaFoldDB" id="A0A4Y2EKB0"/>
<dbReference type="EMBL" id="BGPR01246859">
    <property type="protein sequence ID" value="GBM28977.1"/>
    <property type="molecule type" value="Genomic_DNA"/>
</dbReference>
<name>A0A4Y2EKB0_ARAVE</name>
<keyword evidence="2" id="KW-1185">Reference proteome</keyword>
<reference evidence="1 2" key="1">
    <citation type="journal article" date="2019" name="Sci. Rep.">
        <title>Orb-weaving spider Araneus ventricosus genome elucidates the spidroin gene catalogue.</title>
        <authorList>
            <person name="Kono N."/>
            <person name="Nakamura H."/>
            <person name="Ohtoshi R."/>
            <person name="Moran D.A.P."/>
            <person name="Shinohara A."/>
            <person name="Yoshida Y."/>
            <person name="Fujiwara M."/>
            <person name="Mori M."/>
            <person name="Tomita M."/>
            <person name="Arakawa K."/>
        </authorList>
    </citation>
    <scope>NUCLEOTIDE SEQUENCE [LARGE SCALE GENOMIC DNA]</scope>
</reference>
<gene>
    <name evidence="1" type="ORF">AVEN_180106_1</name>
</gene>
<sequence length="84" mass="8941">MTKTTPEPAPSRPCFSDTPVGGRLFLNVNCIRPHTFRNPPSPIMLPHRGGGGGPGWVGRCTSEDFSPGRVTQGVKAIPLYPAKA</sequence>
<accession>A0A4Y2EKB0</accession>
<protein>
    <submittedName>
        <fullName evidence="1">Uncharacterized protein</fullName>
    </submittedName>
</protein>